<dbReference type="AlphaFoldDB" id="A0A3N0C2X9"/>
<proteinExistence type="predicted"/>
<dbReference type="OrthoDB" id="3251881at2"/>
<reference evidence="1 2" key="1">
    <citation type="submission" date="2018-10" db="EMBL/GenBank/DDBJ databases">
        <title>Genome sequencing of Pedobacter jejuensis TNB23.</title>
        <authorList>
            <person name="Cho Y.-J."/>
            <person name="Cho A."/>
            <person name="Kim O.-S."/>
        </authorList>
    </citation>
    <scope>NUCLEOTIDE SEQUENCE [LARGE SCALE GENOMIC DNA]</scope>
    <source>
        <strain evidence="1 2">TNB23</strain>
    </source>
</reference>
<protein>
    <submittedName>
        <fullName evidence="1">Lipopolysaccharide biosynthesis protein</fullName>
    </submittedName>
</protein>
<dbReference type="Proteomes" id="UP000274046">
    <property type="component" value="Unassembled WGS sequence"/>
</dbReference>
<evidence type="ECO:0000313" key="1">
    <source>
        <dbReference type="EMBL" id="RNL56912.1"/>
    </source>
</evidence>
<organism evidence="1 2">
    <name type="scientific">Pedobacter jejuensis</name>
    <dbReference type="NCBI Taxonomy" id="1268550"/>
    <lineage>
        <taxon>Bacteria</taxon>
        <taxon>Pseudomonadati</taxon>
        <taxon>Bacteroidota</taxon>
        <taxon>Sphingobacteriia</taxon>
        <taxon>Sphingobacteriales</taxon>
        <taxon>Sphingobacteriaceae</taxon>
        <taxon>Pedobacter</taxon>
    </lineage>
</organism>
<comment type="caution">
    <text evidence="1">The sequence shown here is derived from an EMBL/GenBank/DDBJ whole genome shotgun (WGS) entry which is preliminary data.</text>
</comment>
<dbReference type="EMBL" id="RBEE01000001">
    <property type="protein sequence ID" value="RNL56912.1"/>
    <property type="molecule type" value="Genomic_DNA"/>
</dbReference>
<gene>
    <name evidence="1" type="ORF">D7004_00405</name>
</gene>
<name>A0A3N0C2X9_9SPHI</name>
<dbReference type="RefSeq" id="WP_123203894.1">
    <property type="nucleotide sequence ID" value="NZ_RBEE01000001.1"/>
</dbReference>
<sequence length="329" mass="38377">MDNLKGKSILLLSPKFFNYEIEIVNALKVAGASVVWIDERPSNTFFTKAIIRLNKNFLKRKIKNYYNSVLKQISDKQKHFDFIFIISPETLTPTILTSIKTQYLNAKVILYMWDSFKNKGALELLPLVDRAISFDKNDAQQYDLSFRALFYIDAYKKQSIAFRYDLLFTGTAHSDRYNFVKRLVAKIPELNVKLFFYLSSKKLFWAKKLSDKEFKSIKLSDISFIPLNHKTTADLVHRSKIILDINHPNQVGLTMRTLETLGAQKKLITTNSDIVNYDFYNENNFLLIDRENPVMPNTFINSEYVPTESELLIKYSIHGWVCDVFQLNL</sequence>
<evidence type="ECO:0000313" key="2">
    <source>
        <dbReference type="Proteomes" id="UP000274046"/>
    </source>
</evidence>
<keyword evidence="2" id="KW-1185">Reference proteome</keyword>
<accession>A0A3N0C2X9</accession>